<evidence type="ECO:0000256" key="9">
    <source>
        <dbReference type="ARBA" id="ARBA00022723"/>
    </source>
</evidence>
<dbReference type="GO" id="GO:0016477">
    <property type="term" value="P:cell migration"/>
    <property type="evidence" value="ECO:0007669"/>
    <property type="project" value="TreeGrafter"/>
</dbReference>
<feature type="region of interest" description="Disordered" evidence="16">
    <location>
        <begin position="679"/>
        <end position="710"/>
    </location>
</feature>
<evidence type="ECO:0000256" key="14">
    <source>
        <dbReference type="ARBA" id="ARBA00022833"/>
    </source>
</evidence>
<reference evidence="18" key="1">
    <citation type="submission" date="2021-10" db="EMBL/GenBank/DDBJ databases">
        <title>Tropical sea cucumber genome reveals ecological adaptation and Cuvierian tubules defense mechanism.</title>
        <authorList>
            <person name="Chen T."/>
        </authorList>
    </citation>
    <scope>NUCLEOTIDE SEQUENCE</scope>
    <source>
        <strain evidence="18">Nanhai2018</strain>
        <tissue evidence="18">Muscle</tissue>
    </source>
</reference>
<dbReference type="Pfam" id="PF02338">
    <property type="entry name" value="OTU"/>
    <property type="match status" value="1"/>
</dbReference>
<dbReference type="GO" id="GO:0003677">
    <property type="term" value="F:DNA binding"/>
    <property type="evidence" value="ECO:0007669"/>
    <property type="project" value="InterPro"/>
</dbReference>
<evidence type="ECO:0000256" key="6">
    <source>
        <dbReference type="ARBA" id="ARBA00022490"/>
    </source>
</evidence>
<evidence type="ECO:0000256" key="8">
    <source>
        <dbReference type="ARBA" id="ARBA00022670"/>
    </source>
</evidence>
<feature type="domain" description="OTU" evidence="17">
    <location>
        <begin position="99"/>
        <end position="271"/>
    </location>
</feature>
<feature type="compositionally biased region" description="Basic and acidic residues" evidence="16">
    <location>
        <begin position="553"/>
        <end position="565"/>
    </location>
</feature>
<dbReference type="OrthoDB" id="10064699at2759"/>
<dbReference type="SMART" id="SM00259">
    <property type="entry name" value="ZnF_A20"/>
    <property type="match status" value="4"/>
</dbReference>
<comment type="similarity">
    <text evidence="4">Belongs to the peptidase C64 family.</text>
</comment>
<keyword evidence="8" id="KW-0645">Protease</keyword>
<dbReference type="EC" id="3.4.19.12" evidence="5"/>
<keyword evidence="19" id="KW-1185">Reference proteome</keyword>
<keyword evidence="11" id="KW-0833">Ubl conjugation pathway</keyword>
<feature type="region of interest" description="Disordered" evidence="16">
    <location>
        <begin position="624"/>
        <end position="645"/>
    </location>
</feature>
<dbReference type="GO" id="GO:0005737">
    <property type="term" value="C:cytoplasm"/>
    <property type="evidence" value="ECO:0007669"/>
    <property type="project" value="UniProtKB-SubCell"/>
</dbReference>
<keyword evidence="10" id="KW-0863">Zinc-finger</keyword>
<organism evidence="18 19">
    <name type="scientific">Holothuria leucospilota</name>
    <name type="common">Black long sea cucumber</name>
    <name type="synonym">Mertensiothuria leucospilota</name>
    <dbReference type="NCBI Taxonomy" id="206669"/>
    <lineage>
        <taxon>Eukaryota</taxon>
        <taxon>Metazoa</taxon>
        <taxon>Echinodermata</taxon>
        <taxon>Eleutherozoa</taxon>
        <taxon>Echinozoa</taxon>
        <taxon>Holothuroidea</taxon>
        <taxon>Aspidochirotacea</taxon>
        <taxon>Aspidochirotida</taxon>
        <taxon>Holothuriidae</taxon>
        <taxon>Holothuria</taxon>
    </lineage>
</organism>
<dbReference type="GO" id="GO:1990168">
    <property type="term" value="P:protein K33-linked deubiquitination"/>
    <property type="evidence" value="ECO:0007669"/>
    <property type="project" value="TreeGrafter"/>
</dbReference>
<dbReference type="Gene3D" id="4.10.240.30">
    <property type="match status" value="1"/>
</dbReference>
<dbReference type="AlphaFoldDB" id="A0A9Q1BIK2"/>
<comment type="subcellular location">
    <subcellularLocation>
        <location evidence="3">Cytoplasm</location>
    </subcellularLocation>
    <subcellularLocation>
        <location evidence="2">Nucleus</location>
    </subcellularLocation>
</comment>
<feature type="compositionally biased region" description="Basic and acidic residues" evidence="16">
    <location>
        <begin position="934"/>
        <end position="947"/>
    </location>
</feature>
<dbReference type="GO" id="GO:0008270">
    <property type="term" value="F:zinc ion binding"/>
    <property type="evidence" value="ECO:0007669"/>
    <property type="project" value="UniProtKB-KW"/>
</dbReference>
<feature type="region of interest" description="Disordered" evidence="16">
    <location>
        <begin position="550"/>
        <end position="594"/>
    </location>
</feature>
<keyword evidence="6" id="KW-0963">Cytoplasm</keyword>
<comment type="catalytic activity">
    <reaction evidence="1">
        <text>Thiol-dependent hydrolysis of ester, thioester, amide, peptide and isopeptide bonds formed by the C-terminal Gly of ubiquitin (a 76-residue protein attached to proteins as an intracellular targeting signal).</text>
        <dbReference type="EC" id="3.4.19.12"/>
    </reaction>
</comment>
<evidence type="ECO:0000256" key="15">
    <source>
        <dbReference type="ARBA" id="ARBA00023242"/>
    </source>
</evidence>
<dbReference type="InterPro" id="IPR002653">
    <property type="entry name" value="Znf_A20"/>
</dbReference>
<proteinExistence type="inferred from homology"/>
<feature type="compositionally biased region" description="Basic and acidic residues" evidence="16">
    <location>
        <begin position="679"/>
        <end position="691"/>
    </location>
</feature>
<evidence type="ECO:0000256" key="10">
    <source>
        <dbReference type="ARBA" id="ARBA00022771"/>
    </source>
</evidence>
<dbReference type="EMBL" id="JAIZAY010000016">
    <property type="protein sequence ID" value="KAJ8027257.1"/>
    <property type="molecule type" value="Genomic_DNA"/>
</dbReference>
<evidence type="ECO:0000313" key="19">
    <source>
        <dbReference type="Proteomes" id="UP001152320"/>
    </source>
</evidence>
<feature type="compositionally biased region" description="Polar residues" evidence="16">
    <location>
        <begin position="775"/>
        <end position="793"/>
    </location>
</feature>
<keyword evidence="13" id="KW-0788">Thiol protease</keyword>
<keyword evidence="9" id="KW-0479">Metal-binding</keyword>
<evidence type="ECO:0000256" key="1">
    <source>
        <dbReference type="ARBA" id="ARBA00000707"/>
    </source>
</evidence>
<keyword evidence="15" id="KW-0539">Nucleus</keyword>
<dbReference type="Pfam" id="PF01754">
    <property type="entry name" value="zf-A20"/>
    <property type="match status" value="1"/>
</dbReference>
<sequence length="1042" mass="117901">MAQAEGRSPLQMPHPFYRVFRGNEYKDILKSVLECRRFKQDGLIYIEQLSMLTSALPYHWEQYPEDMLKFLKREIVEIGINRQFEMGKLINWSTGVHRLYPVVTTGDGNCLLHAAALYMWGIEDTDLILRKCLYDSLNHGSFAAANMKRWQFERTNNDRTAMSFEFRYNTGEWETEYEMVKQMASPERSRSSANLPYQSLEEFHIFILANILRRPILVISQDKMHSVQGVSLQPHPVSGLYLPVNWDPSLCCKFPILLGYHQNHFFPLLHTAPENKEEEGDLIVPIVKSDSDVFTVHFLLPNEDPMELLKIYLKCETFIHCPDNRETAVALPGVKLSCESLGETLSVWEAFFNQAEFNLRTYYEEEYNPQPPDAEQNLRGYVEDVGVGSFDNQYLVSQEYPGRDKPTPRGPGQCKTPGCPYQKSVSTGDLCVECFNKGQRVNCRSPDCLNKADVGLEGFCKVCHDGSKFQKSNKMEQKVTSVPNINNGSSSEEEDRFKTRPDDLNSLAVDTVKTGTEKCIVPECELTGNPKTGDMCSTCYHENVTLLQQYEETSSREKERRHQDSDEPFVLVNNQGEEEEHSDRERQASGGRVNSKLYDRHFELLRKLNLDQDHQAIKSASVGGNVFSQGQDKGRVNSAPPTQGSKVQKFTVKKDLCATPGCAGVRLTTSELCRTCKDNKKAPRDTARDTVRSAAVPPTSPRQLSGAEQRCYSAQDRRPCRIRVCKNPAAPPEFRFCKQCLEDMFVADMPINQGGPASAPRGNTPVEGRGYSGNAAATQRNVSGGRTSPNYQEQYEARKRSTPAPSNNRGRGQGSGRDDHYYGGNIGSAPPSATVPAWRKPRDTDFKTEDLERQIRDQFVQDRSDTTPVPRNVQRAAYRERIECQRPGGCPDKMFGDPEKNDLCSKCAKEVLNPGRHGNKPRSVNSGSYDRDEDAPYLRHYQPDRTFSRSAPRGQRMVDEYPPQFQQTRERENVYRGGSVGNEIPPEVADHTYQEIEETCAQPGCRRPPGNNVEKFCDQCHANYTALFSDYRQINIGGLSGN</sequence>
<dbReference type="GO" id="GO:0035523">
    <property type="term" value="P:protein K29-linked deubiquitination"/>
    <property type="evidence" value="ECO:0007669"/>
    <property type="project" value="TreeGrafter"/>
</dbReference>
<dbReference type="GO" id="GO:0030177">
    <property type="term" value="P:positive regulation of Wnt signaling pathway"/>
    <property type="evidence" value="ECO:0007669"/>
    <property type="project" value="TreeGrafter"/>
</dbReference>
<evidence type="ECO:0000256" key="11">
    <source>
        <dbReference type="ARBA" id="ARBA00022786"/>
    </source>
</evidence>
<name>A0A9Q1BIK2_HOLLE</name>
<evidence type="ECO:0000259" key="17">
    <source>
        <dbReference type="PROSITE" id="PS50802"/>
    </source>
</evidence>
<protein>
    <recommendedName>
        <fullName evidence="5">ubiquitinyl hydrolase 1</fullName>
        <ecNumber evidence="5">3.4.19.12</ecNumber>
    </recommendedName>
</protein>
<dbReference type="InterPro" id="IPR051346">
    <property type="entry name" value="OTU_Deubiquitinase"/>
</dbReference>
<dbReference type="PANTHER" id="PTHR13367:SF28">
    <property type="entry name" value="UBIQUITIN THIOESTERASE ZRANB1"/>
    <property type="match status" value="1"/>
</dbReference>
<comment type="caution">
    <text evidence="18">The sequence shown here is derived from an EMBL/GenBank/DDBJ whole genome shotgun (WGS) entry which is preliminary data.</text>
</comment>
<dbReference type="Gene3D" id="1.20.5.4770">
    <property type="match status" value="1"/>
</dbReference>
<dbReference type="GO" id="GO:0007010">
    <property type="term" value="P:cytoskeleton organization"/>
    <property type="evidence" value="ECO:0007669"/>
    <property type="project" value="TreeGrafter"/>
</dbReference>
<dbReference type="PROSITE" id="PS50802">
    <property type="entry name" value="OTU"/>
    <property type="match status" value="1"/>
</dbReference>
<dbReference type="GO" id="GO:0071947">
    <property type="term" value="P:protein deubiquitination involved in ubiquitin-dependent protein catabolic process"/>
    <property type="evidence" value="ECO:0007669"/>
    <property type="project" value="TreeGrafter"/>
</dbReference>
<dbReference type="Proteomes" id="UP001152320">
    <property type="component" value="Chromosome 16"/>
</dbReference>
<evidence type="ECO:0000256" key="7">
    <source>
        <dbReference type="ARBA" id="ARBA00022553"/>
    </source>
</evidence>
<feature type="region of interest" description="Disordered" evidence="16">
    <location>
        <begin position="478"/>
        <end position="498"/>
    </location>
</feature>
<evidence type="ECO:0000256" key="4">
    <source>
        <dbReference type="ARBA" id="ARBA00005865"/>
    </source>
</evidence>
<dbReference type="PANTHER" id="PTHR13367">
    <property type="entry name" value="UBIQUITIN THIOESTERASE"/>
    <property type="match status" value="1"/>
</dbReference>
<keyword evidence="12" id="KW-0378">Hydrolase</keyword>
<feature type="region of interest" description="Disordered" evidence="16">
    <location>
        <begin position="913"/>
        <end position="962"/>
    </location>
</feature>
<dbReference type="InterPro" id="IPR003323">
    <property type="entry name" value="OTU_dom"/>
</dbReference>
<dbReference type="GO" id="GO:0070530">
    <property type="term" value="F:K63-linked polyubiquitin modification-dependent protein binding"/>
    <property type="evidence" value="ECO:0007669"/>
    <property type="project" value="TreeGrafter"/>
</dbReference>
<feature type="region of interest" description="Disordered" evidence="16">
    <location>
        <begin position="752"/>
        <end position="839"/>
    </location>
</feature>
<gene>
    <name evidence="18" type="ORF">HOLleu_32355</name>
</gene>
<evidence type="ECO:0000313" key="18">
    <source>
        <dbReference type="EMBL" id="KAJ8027257.1"/>
    </source>
</evidence>
<feature type="compositionally biased region" description="Polar residues" evidence="16">
    <location>
        <begin position="478"/>
        <end position="490"/>
    </location>
</feature>
<evidence type="ECO:0000256" key="5">
    <source>
        <dbReference type="ARBA" id="ARBA00012759"/>
    </source>
</evidence>
<evidence type="ECO:0000256" key="2">
    <source>
        <dbReference type="ARBA" id="ARBA00004123"/>
    </source>
</evidence>
<evidence type="ECO:0000256" key="12">
    <source>
        <dbReference type="ARBA" id="ARBA00022801"/>
    </source>
</evidence>
<dbReference type="GO" id="GO:0005634">
    <property type="term" value="C:nucleus"/>
    <property type="evidence" value="ECO:0007669"/>
    <property type="project" value="UniProtKB-SubCell"/>
</dbReference>
<evidence type="ECO:0000256" key="3">
    <source>
        <dbReference type="ARBA" id="ARBA00004496"/>
    </source>
</evidence>
<keyword evidence="7" id="KW-0597">Phosphoprotein</keyword>
<keyword evidence="14" id="KW-0862">Zinc</keyword>
<dbReference type="GO" id="GO:0004843">
    <property type="term" value="F:cysteine-type deubiquitinase activity"/>
    <property type="evidence" value="ECO:0007669"/>
    <property type="project" value="UniProtKB-EC"/>
</dbReference>
<evidence type="ECO:0000256" key="13">
    <source>
        <dbReference type="ARBA" id="ARBA00022807"/>
    </source>
</evidence>
<evidence type="ECO:0000256" key="16">
    <source>
        <dbReference type="SAM" id="MobiDB-lite"/>
    </source>
</evidence>
<accession>A0A9Q1BIK2</accession>